<name>A0A364RGP6_9BACT</name>
<proteinExistence type="predicted"/>
<evidence type="ECO:0000313" key="3">
    <source>
        <dbReference type="Proteomes" id="UP000251692"/>
    </source>
</evidence>
<keyword evidence="3" id="KW-1185">Reference proteome</keyword>
<dbReference type="OrthoDB" id="853531at2"/>
<dbReference type="RefSeq" id="WP_112305626.1">
    <property type="nucleotide sequence ID" value="NZ_QMDV01000002.1"/>
</dbReference>
<feature type="transmembrane region" description="Helical" evidence="1">
    <location>
        <begin position="31"/>
        <end position="48"/>
    </location>
</feature>
<sequence length="96" mass="10504">MKQFSLPIFFGILFSAVGTVSLFLTRDIMMAAIWLSFGNGLMLATFKFNTVDAAGNNVLKPVPPVRMYIGIGLMVLAVALLLLQVYFDFQNAPVKG</sequence>
<dbReference type="AlphaFoldDB" id="A0A364RGP6"/>
<keyword evidence="1" id="KW-1133">Transmembrane helix</keyword>
<gene>
    <name evidence="2" type="ORF">DP923_08125</name>
</gene>
<comment type="caution">
    <text evidence="2">The sequence shown here is derived from an EMBL/GenBank/DDBJ whole genome shotgun (WGS) entry which is preliminary data.</text>
</comment>
<keyword evidence="1" id="KW-0812">Transmembrane</keyword>
<reference evidence="2 3" key="2">
    <citation type="submission" date="2018-07" db="EMBL/GenBank/DDBJ databases">
        <title>Pontibacter sp. 2b14 genomic sequence and assembly.</title>
        <authorList>
            <person name="Du Z.-J."/>
        </authorList>
    </citation>
    <scope>NUCLEOTIDE SEQUENCE [LARGE SCALE GENOMIC DNA]</scope>
    <source>
        <strain evidence="2 3">2b14</strain>
    </source>
</reference>
<reference evidence="2 3" key="1">
    <citation type="submission" date="2018-06" db="EMBL/GenBank/DDBJ databases">
        <authorList>
            <person name="Liu Z.-W."/>
        </authorList>
    </citation>
    <scope>NUCLEOTIDE SEQUENCE [LARGE SCALE GENOMIC DNA]</scope>
    <source>
        <strain evidence="2 3">2b14</strain>
    </source>
</reference>
<organism evidence="2 3">
    <name type="scientific">Pontibacter arcticus</name>
    <dbReference type="NCBI Taxonomy" id="2080288"/>
    <lineage>
        <taxon>Bacteria</taxon>
        <taxon>Pseudomonadati</taxon>
        <taxon>Bacteroidota</taxon>
        <taxon>Cytophagia</taxon>
        <taxon>Cytophagales</taxon>
        <taxon>Hymenobacteraceae</taxon>
        <taxon>Pontibacter</taxon>
    </lineage>
</organism>
<dbReference type="Proteomes" id="UP000251692">
    <property type="component" value="Unassembled WGS sequence"/>
</dbReference>
<keyword evidence="1" id="KW-0472">Membrane</keyword>
<evidence type="ECO:0000256" key="1">
    <source>
        <dbReference type="SAM" id="Phobius"/>
    </source>
</evidence>
<feature type="transmembrane region" description="Helical" evidence="1">
    <location>
        <begin position="6"/>
        <end position="24"/>
    </location>
</feature>
<accession>A0A364RGP6</accession>
<dbReference type="EMBL" id="QMDV01000002">
    <property type="protein sequence ID" value="RAU83479.1"/>
    <property type="molecule type" value="Genomic_DNA"/>
</dbReference>
<protein>
    <submittedName>
        <fullName evidence="2">Uncharacterized protein</fullName>
    </submittedName>
</protein>
<feature type="transmembrane region" description="Helical" evidence="1">
    <location>
        <begin position="68"/>
        <end position="87"/>
    </location>
</feature>
<evidence type="ECO:0000313" key="2">
    <source>
        <dbReference type="EMBL" id="RAU83479.1"/>
    </source>
</evidence>